<keyword evidence="1" id="KW-0418">Kinase</keyword>
<dbReference type="InterPro" id="IPR016477">
    <property type="entry name" value="Fructo-/Ketosamine-3-kinase"/>
</dbReference>
<dbReference type="GO" id="GO:0016301">
    <property type="term" value="F:kinase activity"/>
    <property type="evidence" value="ECO:0007669"/>
    <property type="project" value="UniProtKB-KW"/>
</dbReference>
<evidence type="ECO:0000313" key="2">
    <source>
        <dbReference type="Proteomes" id="UP000199161"/>
    </source>
</evidence>
<protein>
    <submittedName>
        <fullName evidence="1">Fructosamine-3-kinase</fullName>
    </submittedName>
</protein>
<dbReference type="Pfam" id="PF03881">
    <property type="entry name" value="Fructosamin_kin"/>
    <property type="match status" value="1"/>
</dbReference>
<dbReference type="AlphaFoldDB" id="A0A1I1F6Q8"/>
<dbReference type="Proteomes" id="UP000199161">
    <property type="component" value="Unassembled WGS sequence"/>
</dbReference>
<keyword evidence="2" id="KW-1185">Reference proteome</keyword>
<dbReference type="RefSeq" id="WP_089786741.1">
    <property type="nucleotide sequence ID" value="NZ_FOKW01000003.1"/>
</dbReference>
<keyword evidence="1" id="KW-0808">Transferase</keyword>
<reference evidence="2" key="1">
    <citation type="submission" date="2016-10" db="EMBL/GenBank/DDBJ databases">
        <authorList>
            <person name="Varghese N."/>
            <person name="Submissions S."/>
        </authorList>
    </citation>
    <scope>NUCLEOTIDE SEQUENCE [LARGE SCALE GENOMIC DNA]</scope>
    <source>
        <strain evidence="2">DSM 13078</strain>
    </source>
</reference>
<dbReference type="InterPro" id="IPR011009">
    <property type="entry name" value="Kinase-like_dom_sf"/>
</dbReference>
<evidence type="ECO:0000313" key="1">
    <source>
        <dbReference type="EMBL" id="SFB94642.1"/>
    </source>
</evidence>
<organism evidence="1 2">
    <name type="scientific">Natronobacterium haloterrestre</name>
    <name type="common">Halobiforma haloterrestris</name>
    <dbReference type="NCBI Taxonomy" id="148448"/>
    <lineage>
        <taxon>Archaea</taxon>
        <taxon>Methanobacteriati</taxon>
        <taxon>Methanobacteriota</taxon>
        <taxon>Stenosarchaea group</taxon>
        <taxon>Halobacteria</taxon>
        <taxon>Halobacteriales</taxon>
        <taxon>Natrialbaceae</taxon>
        <taxon>Natronobacterium</taxon>
    </lineage>
</organism>
<dbReference type="PIRSF" id="PIRSF006221">
    <property type="entry name" value="Ketosamine-3-kinase"/>
    <property type="match status" value="1"/>
</dbReference>
<proteinExistence type="predicted"/>
<dbReference type="OrthoDB" id="281727at2157"/>
<dbReference type="Gene3D" id="3.30.200.20">
    <property type="entry name" value="Phosphorylase Kinase, domain 1"/>
    <property type="match status" value="1"/>
</dbReference>
<dbReference type="EMBL" id="FOKW01000003">
    <property type="protein sequence ID" value="SFB94642.1"/>
    <property type="molecule type" value="Genomic_DNA"/>
</dbReference>
<dbReference type="PANTHER" id="PTHR12149:SF8">
    <property type="entry name" value="PROTEIN-RIBULOSAMINE 3-KINASE"/>
    <property type="match status" value="1"/>
</dbReference>
<name>A0A1I1F6Q8_NATHA</name>
<dbReference type="Gene3D" id="3.90.1200.10">
    <property type="match status" value="1"/>
</dbReference>
<sequence>MAESNRDETEVVATVARALDLEDDSAPSEARELEGGQIGSAYRVDLADGSRVVAKVGRTPLSVEAFMLRTLARESALPVPAVHHADDDLLVLEYVEGSTDHDAAVARDAADRLAALHEHTADAFGLERDTLTGPVRQPNPWTDSWIEFYREHRLEHVKRLALEDGALPSLLADRVDAVADDLGTLLEEPDDPALIHGDVWRTNVLSADGRVTAFLDPATYYAHPEVELAYVDWTDTFADPFFDRYREHRSIAPGFFDRRRYVYRLYPLLVHVLLFGGRYVERLEGTLDRLGY</sequence>
<dbReference type="SUPFAM" id="SSF56112">
    <property type="entry name" value="Protein kinase-like (PK-like)"/>
    <property type="match status" value="1"/>
</dbReference>
<gene>
    <name evidence="1" type="ORF">SAMN05444422_103185</name>
</gene>
<dbReference type="PANTHER" id="PTHR12149">
    <property type="entry name" value="FRUCTOSAMINE 3 KINASE-RELATED PROTEIN"/>
    <property type="match status" value="1"/>
</dbReference>
<accession>A0A1I1F6Q8</accession>